<evidence type="ECO:0000256" key="1">
    <source>
        <dbReference type="SAM" id="Phobius"/>
    </source>
</evidence>
<keyword evidence="1" id="KW-0472">Membrane</keyword>
<protein>
    <submittedName>
        <fullName evidence="2">Conjugative transposon protein TraF</fullName>
    </submittedName>
</protein>
<name>A0A0B7H6M5_9FLAO</name>
<reference evidence="3" key="1">
    <citation type="submission" date="2015-01" db="EMBL/GenBank/DDBJ databases">
        <authorList>
            <person name="MANFREDI Pablo"/>
        </authorList>
    </citation>
    <scope>NUCLEOTIDE SEQUENCE [LARGE SCALE GENOMIC DNA]</scope>
    <source>
        <strain evidence="3">Ccyn2B</strain>
    </source>
</reference>
<evidence type="ECO:0000313" key="2">
    <source>
        <dbReference type="EMBL" id="CEN33268.1"/>
    </source>
</evidence>
<feature type="transmembrane region" description="Helical" evidence="1">
    <location>
        <begin position="26"/>
        <end position="45"/>
    </location>
</feature>
<organism evidence="2 3">
    <name type="scientific">Capnocytophaga cynodegmi</name>
    <dbReference type="NCBI Taxonomy" id="28189"/>
    <lineage>
        <taxon>Bacteria</taxon>
        <taxon>Pseudomonadati</taxon>
        <taxon>Bacteroidota</taxon>
        <taxon>Flavobacteriia</taxon>
        <taxon>Flavobacteriales</taxon>
        <taxon>Flavobacteriaceae</taxon>
        <taxon>Capnocytophaga</taxon>
    </lineage>
</organism>
<accession>A0A0B7H6M5</accession>
<dbReference type="AlphaFoldDB" id="A0A0B7H6M5"/>
<gene>
    <name evidence="2" type="ORF">CCYN2B_150025</name>
</gene>
<dbReference type="InterPro" id="IPR025407">
    <property type="entry name" value="DUF4133"/>
</dbReference>
<keyword evidence="1" id="KW-0812">Transmembrane</keyword>
<dbReference type="EMBL" id="CDOD01000007">
    <property type="protein sequence ID" value="CEN33268.1"/>
    <property type="molecule type" value="Genomic_DNA"/>
</dbReference>
<keyword evidence="1" id="KW-1133">Transmembrane helix</keyword>
<evidence type="ECO:0000313" key="3">
    <source>
        <dbReference type="Proteomes" id="UP000038055"/>
    </source>
</evidence>
<proteinExistence type="predicted"/>
<feature type="transmembrane region" description="Helical" evidence="1">
    <location>
        <begin position="52"/>
        <end position="70"/>
    </location>
</feature>
<keyword evidence="3" id="KW-1185">Reference proteome</keyword>
<sequence>METRKTYAINKGIGRSVEFKGLKAQYLFIFAGGLLAVLILVMILYTIGVQPYLCLGLGIGLASLVVWQTFSLNQKYGEYGLMKKAAGKRLPKYLRNQKSVRLFIRTTSNTKN</sequence>
<dbReference type="RefSeq" id="WP_041990748.1">
    <property type="nucleotide sequence ID" value="NZ_CDOD01000007.1"/>
</dbReference>
<dbReference type="Pfam" id="PF13571">
    <property type="entry name" value="DUF4133"/>
    <property type="match status" value="1"/>
</dbReference>
<dbReference type="Proteomes" id="UP000038055">
    <property type="component" value="Unassembled WGS sequence"/>
</dbReference>